<dbReference type="Gene3D" id="3.40.630.30">
    <property type="match status" value="1"/>
</dbReference>
<dbReference type="PROSITE" id="PS51729">
    <property type="entry name" value="GNAT_YJDJ"/>
    <property type="match status" value="1"/>
</dbReference>
<gene>
    <name evidence="2" type="ORF">Cop2CBH44_16760</name>
</gene>
<sequence length="104" mass="12360">MNEDYGLTDNTEKHQYEFHIEGLVPRIEYIKTNNGEIYLTHTEVPYALERRGVGSQLVKKALQDIEKQNLRLIPLCPFVAKYIQRNPEWKKMVMKEHYIEQPQA</sequence>
<keyword evidence="3" id="KW-1185">Reference proteome</keyword>
<dbReference type="PANTHER" id="PTHR31435">
    <property type="entry name" value="PROTEIN NATD1"/>
    <property type="match status" value="1"/>
</dbReference>
<dbReference type="SUPFAM" id="SSF55729">
    <property type="entry name" value="Acyl-CoA N-acyltransferases (Nat)"/>
    <property type="match status" value="1"/>
</dbReference>
<dbReference type="KEGG" id="copr:Cop2CBH44_16760"/>
<name>A0A7G1HWA7_9BACT</name>
<evidence type="ECO:0000313" key="3">
    <source>
        <dbReference type="Proteomes" id="UP000594042"/>
    </source>
</evidence>
<dbReference type="InterPro" id="IPR031165">
    <property type="entry name" value="GNAT_YJDJ"/>
</dbReference>
<dbReference type="RefSeq" id="WP_021931951.1">
    <property type="nucleotide sequence ID" value="NZ_AP023322.1"/>
</dbReference>
<dbReference type="Pfam" id="PF14542">
    <property type="entry name" value="Acetyltransf_CG"/>
    <property type="match status" value="1"/>
</dbReference>
<dbReference type="PANTHER" id="PTHR31435:SF10">
    <property type="entry name" value="BSR4717 PROTEIN"/>
    <property type="match status" value="1"/>
</dbReference>
<dbReference type="GO" id="GO:0016740">
    <property type="term" value="F:transferase activity"/>
    <property type="evidence" value="ECO:0007669"/>
    <property type="project" value="UniProtKB-KW"/>
</dbReference>
<accession>A0A7G1HWA7</accession>
<dbReference type="InterPro" id="IPR045057">
    <property type="entry name" value="Gcn5-rel_NAT"/>
</dbReference>
<dbReference type="Proteomes" id="UP000594042">
    <property type="component" value="Chromosome"/>
</dbReference>
<feature type="domain" description="N-acetyltransferase" evidence="1">
    <location>
        <begin position="8"/>
        <end position="94"/>
    </location>
</feature>
<proteinExistence type="predicted"/>
<protein>
    <submittedName>
        <fullName evidence="2">N-acetyltransferase</fullName>
    </submittedName>
</protein>
<keyword evidence="2" id="KW-0808">Transferase</keyword>
<dbReference type="AlphaFoldDB" id="A0A7G1HWA7"/>
<evidence type="ECO:0000259" key="1">
    <source>
        <dbReference type="PROSITE" id="PS51729"/>
    </source>
</evidence>
<dbReference type="InterPro" id="IPR016181">
    <property type="entry name" value="Acyl_CoA_acyltransferase"/>
</dbReference>
<reference evidence="3" key="1">
    <citation type="submission" date="2020-07" db="EMBL/GenBank/DDBJ databases">
        <title>Complete genome sequencing of Coprobacter sp. strain 2CBH44.</title>
        <authorList>
            <person name="Sakamoto M."/>
            <person name="Murakami T."/>
            <person name="Mori H."/>
        </authorList>
    </citation>
    <scope>NUCLEOTIDE SEQUENCE [LARGE SCALE GENOMIC DNA]</scope>
    <source>
        <strain evidence="3">2CBH44</strain>
    </source>
</reference>
<evidence type="ECO:0000313" key="2">
    <source>
        <dbReference type="EMBL" id="BCI63323.1"/>
    </source>
</evidence>
<organism evidence="2 3">
    <name type="scientific">Coprobacter secundus subsp. similis</name>
    <dbReference type="NCBI Taxonomy" id="2751153"/>
    <lineage>
        <taxon>Bacteria</taxon>
        <taxon>Pseudomonadati</taxon>
        <taxon>Bacteroidota</taxon>
        <taxon>Bacteroidia</taxon>
        <taxon>Bacteroidales</taxon>
        <taxon>Barnesiellaceae</taxon>
        <taxon>Coprobacter</taxon>
    </lineage>
</organism>
<dbReference type="EMBL" id="AP023322">
    <property type="protein sequence ID" value="BCI63323.1"/>
    <property type="molecule type" value="Genomic_DNA"/>
</dbReference>